<gene>
    <name evidence="4" type="ORF">PQ456_13930</name>
</gene>
<proteinExistence type="predicted"/>
<feature type="domain" description="SLH" evidence="3">
    <location>
        <begin position="1030"/>
        <end position="1091"/>
    </location>
</feature>
<accession>A0AAX3LXD5</accession>
<evidence type="ECO:0000313" key="5">
    <source>
        <dbReference type="Proteomes" id="UP001220509"/>
    </source>
</evidence>
<reference evidence="4 5" key="1">
    <citation type="submission" date="2023-02" db="EMBL/GenBank/DDBJ databases">
        <title>Genome sequence of Paenibacillus kyungheensis KACC 18744.</title>
        <authorList>
            <person name="Kim S."/>
            <person name="Heo J."/>
            <person name="Kwon S.-W."/>
        </authorList>
    </citation>
    <scope>NUCLEOTIDE SEQUENCE [LARGE SCALE GENOMIC DNA]</scope>
    <source>
        <strain evidence="4 5">KACC 18744</strain>
    </source>
</reference>
<name>A0AAX3LXD5_9BACL</name>
<feature type="compositionally biased region" description="Low complexity" evidence="1">
    <location>
        <begin position="791"/>
        <end position="806"/>
    </location>
</feature>
<dbReference type="InterPro" id="IPR051465">
    <property type="entry name" value="Cell_Envelope_Struct_Comp"/>
</dbReference>
<evidence type="ECO:0000259" key="3">
    <source>
        <dbReference type="PROSITE" id="PS51272"/>
    </source>
</evidence>
<sequence>MRKFMMMFLVLVVTLIGSAPATLFASEEGTSNLVASKESQDSSFLNLFLYGDYNMTLKQGEPFIEEGWSVADSVYSENELKINITYTLNSVPVNQIDTNIPGIYVITYIAENPAGKRSYPQQRTIDVVATEKQKDLDQLNIRGALGMAYHNGSVYVAQGSSGISKVELSSGTVTSIVYGGYYADNVVTVAFNQAGDLFYTLENKSIINKIDAQYLQDAALTPEQFKKYSSLYLDLSDKASDGNDPIKNISNIAFNSQDQLYIAIPLDFFDTTLYRWNSNDQLLERVTQEDLEDLQVMTFDENDNLFFKATLYKPDFSDRGFFKISANELKNLPVADTSFKSYLEINTMNINSDGIVFLPDGRGYYSENGKIKAIFPRSAPLIALKGNYNPVLFAGDTYIEEGVTVQDATYSKLDVKVTYTLDSKAISSINTSIPGEYTVHYNVTNPANISALEVTRRVTVKPLPLSIEGLDIRKIATMTAWKDHLYIADFQKGFYEVIKTSTGYKRSLLAATPLANAVAVDQQGNLFFSMNAYHYIFKLDAQYLNRSTPLTQEELLTLSQPYYHFTDTGAVFIDGLAFDHQNQLYMSVTKNKTSQILKMDGSTATTPILVIDYPSRTNDIDISPAGNLYINANNTHIFQATSALLKNLPLDINDLVDMGRNNEDNSIVFLPDGTAYGSSIQRSVTGEQVIQKLDFTDPKQTVDVTGITLSTSTLTINKKDQPFTLQATVAPVNATQADITWMSSNEKVALVKNGVVTPIAKGTAIITATTVDGNFKATATVNVKESDDKNTNSSNTNSNSNVATNTGKSTVLSANNISSTTQISSANGQPQSSILFSTDKLQTEINKLQANNQKTATITIPNTANSLKMTMPQTAINSLNQANMNLDFNTEHVQLAIPTASLQSLKNDLQFQVIPLTSSTDQNAVKLRAQQQSLVKNVSKDGNITVVGTPMNIETNLQNQSVDLVMPVDANAIPQNAIAKTAWLQQLRIFVEHSNGEHELIQPTVVNEANGQTGLKFTVTAFSTFTILDIPSPKLEATTPVPANPSTVSQNVYQAYIQGYSDQTFRPNQKVTRAEMASMLSRLSTHSTSDPTTTHYSDVPSSLWAYKAIQEVQTNGLMSGLPDGTFKPNQAITRAEMATIISRWQKLSGTGTSNATDIQNNWAVSDIKRVTQAGFMQGLTPTTFKPNQPLTRAEAVTTLNRILKLDKTQPSTTQWTDVPSTHWAKADIIAASSNYTTTN</sequence>
<evidence type="ECO:0000256" key="1">
    <source>
        <dbReference type="SAM" id="MobiDB-lite"/>
    </source>
</evidence>
<dbReference type="KEGG" id="pka:PQ456_13930"/>
<dbReference type="InterPro" id="IPR003343">
    <property type="entry name" value="Big_2"/>
</dbReference>
<feature type="region of interest" description="Disordered" evidence="1">
    <location>
        <begin position="785"/>
        <end position="806"/>
    </location>
</feature>
<dbReference type="PROSITE" id="PS51272">
    <property type="entry name" value="SLH"/>
    <property type="match status" value="3"/>
</dbReference>
<keyword evidence="2" id="KW-0732">Signal</keyword>
<dbReference type="InterPro" id="IPR032179">
    <property type="entry name" value="Cry22Aa_Ig-like"/>
</dbReference>
<dbReference type="Pfam" id="PF00395">
    <property type="entry name" value="SLH"/>
    <property type="match status" value="3"/>
</dbReference>
<dbReference type="InterPro" id="IPR013783">
    <property type="entry name" value="Ig-like_fold"/>
</dbReference>
<dbReference type="Gene3D" id="2.60.40.10">
    <property type="entry name" value="Immunoglobulins"/>
    <property type="match status" value="2"/>
</dbReference>
<dbReference type="AlphaFoldDB" id="A0AAX3LXD5"/>
<feature type="signal peptide" evidence="2">
    <location>
        <begin position="1"/>
        <end position="25"/>
    </location>
</feature>
<protein>
    <submittedName>
        <fullName evidence="4">S-layer homology domain-containing protein</fullName>
    </submittedName>
</protein>
<feature type="domain" description="SLH" evidence="3">
    <location>
        <begin position="1092"/>
        <end position="1155"/>
    </location>
</feature>
<feature type="domain" description="SLH" evidence="3">
    <location>
        <begin position="1156"/>
        <end position="1213"/>
    </location>
</feature>
<dbReference type="EMBL" id="CP117416">
    <property type="protein sequence ID" value="WCT54300.1"/>
    <property type="molecule type" value="Genomic_DNA"/>
</dbReference>
<organism evidence="4 5">
    <name type="scientific">Paenibacillus kyungheensis</name>
    <dbReference type="NCBI Taxonomy" id="1452732"/>
    <lineage>
        <taxon>Bacteria</taxon>
        <taxon>Bacillati</taxon>
        <taxon>Bacillota</taxon>
        <taxon>Bacilli</taxon>
        <taxon>Bacillales</taxon>
        <taxon>Paenibacillaceae</taxon>
        <taxon>Paenibacillus</taxon>
    </lineage>
</organism>
<keyword evidence="5" id="KW-1185">Reference proteome</keyword>
<dbReference type="InterPro" id="IPR008964">
    <property type="entry name" value="Invasin/intimin_cell_adhesion"/>
</dbReference>
<dbReference type="Pfam" id="PF02368">
    <property type="entry name" value="Big_2"/>
    <property type="match status" value="1"/>
</dbReference>
<dbReference type="SUPFAM" id="SSF49373">
    <property type="entry name" value="Invasin/intimin cell-adhesion fragments"/>
    <property type="match status" value="1"/>
</dbReference>
<dbReference type="RefSeq" id="WP_273612840.1">
    <property type="nucleotide sequence ID" value="NZ_CP117416.1"/>
</dbReference>
<dbReference type="InterPro" id="IPR001119">
    <property type="entry name" value="SLH_dom"/>
</dbReference>
<dbReference type="SMART" id="SM00635">
    <property type="entry name" value="BID_2"/>
    <property type="match status" value="1"/>
</dbReference>
<dbReference type="Gene3D" id="2.120.10.30">
    <property type="entry name" value="TolB, C-terminal domain"/>
    <property type="match status" value="1"/>
</dbReference>
<feature type="chain" id="PRO_5043937527" evidence="2">
    <location>
        <begin position="26"/>
        <end position="1239"/>
    </location>
</feature>
<dbReference type="Gene3D" id="2.60.40.1080">
    <property type="match status" value="1"/>
</dbReference>
<evidence type="ECO:0000256" key="2">
    <source>
        <dbReference type="SAM" id="SignalP"/>
    </source>
</evidence>
<evidence type="ECO:0000313" key="4">
    <source>
        <dbReference type="EMBL" id="WCT54300.1"/>
    </source>
</evidence>
<dbReference type="InterPro" id="IPR011042">
    <property type="entry name" value="6-blade_b-propeller_TolB-like"/>
</dbReference>
<dbReference type="PANTHER" id="PTHR43308">
    <property type="entry name" value="OUTER MEMBRANE PROTEIN ALPHA-RELATED"/>
    <property type="match status" value="1"/>
</dbReference>
<dbReference type="Pfam" id="PF16403">
    <property type="entry name" value="Bact_surface_Ig-like"/>
    <property type="match status" value="2"/>
</dbReference>
<dbReference type="SUPFAM" id="SSF101898">
    <property type="entry name" value="NHL repeat"/>
    <property type="match status" value="2"/>
</dbReference>
<dbReference type="Proteomes" id="UP001220509">
    <property type="component" value="Chromosome"/>
</dbReference>